<dbReference type="Proteomes" id="UP000640274">
    <property type="component" value="Unassembled WGS sequence"/>
</dbReference>
<evidence type="ECO:0000256" key="2">
    <source>
        <dbReference type="ARBA" id="ARBA00022475"/>
    </source>
</evidence>
<gene>
    <name evidence="12" type="ORF">JFN88_21665</name>
</gene>
<comment type="caution">
    <text evidence="12">The sequence shown here is derived from an EMBL/GenBank/DDBJ whole genome shotgun (WGS) entry which is preliminary data.</text>
</comment>
<dbReference type="SUPFAM" id="SSF53448">
    <property type="entry name" value="Nucleotide-diphospho-sugar transferases"/>
    <property type="match status" value="1"/>
</dbReference>
<keyword evidence="5" id="KW-0125">Carotenoid biosynthesis</keyword>
<dbReference type="CDD" id="cd00761">
    <property type="entry name" value="Glyco_tranf_GTA_type"/>
    <property type="match status" value="1"/>
</dbReference>
<evidence type="ECO:0000256" key="4">
    <source>
        <dbReference type="ARBA" id="ARBA00022679"/>
    </source>
</evidence>
<dbReference type="EMBL" id="JAELUP010000107">
    <property type="protein sequence ID" value="MBJ6363825.1"/>
    <property type="molecule type" value="Genomic_DNA"/>
</dbReference>
<name>A0A934J6K2_9BACL</name>
<dbReference type="PANTHER" id="PTHR43646">
    <property type="entry name" value="GLYCOSYLTRANSFERASE"/>
    <property type="match status" value="1"/>
</dbReference>
<organism evidence="12 13">
    <name type="scientific">Paenibacillus roseus</name>
    <dbReference type="NCBI Taxonomy" id="2798579"/>
    <lineage>
        <taxon>Bacteria</taxon>
        <taxon>Bacillati</taxon>
        <taxon>Bacillota</taxon>
        <taxon>Bacilli</taxon>
        <taxon>Bacillales</taxon>
        <taxon>Paenibacillaceae</taxon>
        <taxon>Paenibacillus</taxon>
    </lineage>
</organism>
<proteinExistence type="inferred from homology"/>
<dbReference type="GO" id="GO:0005886">
    <property type="term" value="C:plasma membrane"/>
    <property type="evidence" value="ECO:0007669"/>
    <property type="project" value="UniProtKB-SubCell"/>
</dbReference>
<evidence type="ECO:0000256" key="6">
    <source>
        <dbReference type="ARBA" id="ARBA00023136"/>
    </source>
</evidence>
<dbReference type="Pfam" id="PF00535">
    <property type="entry name" value="Glycos_transf_2"/>
    <property type="match status" value="1"/>
</dbReference>
<comment type="pathway">
    <text evidence="8">Carotenoid biosynthesis; staphyloxanthin biosynthesis; staphyloxanthin from farnesyl diphosphate: step 4/5.</text>
</comment>
<keyword evidence="2" id="KW-1003">Cell membrane</keyword>
<dbReference type="PANTHER" id="PTHR43646:SF2">
    <property type="entry name" value="GLYCOSYLTRANSFERASE 2-LIKE DOMAIN-CONTAINING PROTEIN"/>
    <property type="match status" value="1"/>
</dbReference>
<feature type="domain" description="Glycosyltransferase 2-like" evidence="11">
    <location>
        <begin position="29"/>
        <end position="134"/>
    </location>
</feature>
<comment type="similarity">
    <text evidence="9">Belongs to the glycosyltransferase 2 family. CrtQ subfamily.</text>
</comment>
<keyword evidence="6" id="KW-0472">Membrane</keyword>
<reference evidence="12" key="1">
    <citation type="submission" date="2020-12" db="EMBL/GenBank/DDBJ databases">
        <authorList>
            <person name="Huq M.A."/>
        </authorList>
    </citation>
    <scope>NUCLEOTIDE SEQUENCE</scope>
    <source>
        <strain evidence="12">MAHUQ-46</strain>
    </source>
</reference>
<keyword evidence="13" id="KW-1185">Reference proteome</keyword>
<evidence type="ECO:0000313" key="13">
    <source>
        <dbReference type="Proteomes" id="UP000640274"/>
    </source>
</evidence>
<keyword evidence="4" id="KW-0808">Transferase</keyword>
<dbReference type="GO" id="GO:0016757">
    <property type="term" value="F:glycosyltransferase activity"/>
    <property type="evidence" value="ECO:0007669"/>
    <property type="project" value="UniProtKB-KW"/>
</dbReference>
<sequence length="268" mass="29101">MRGKVRASALRRTSRSRLSIVNSDDPLVSVIIPYMNEKHLIRRIVREARSVHPRTEVIIVANGSNRKALAAVRATGAKVLAFDERLGHDVGRSIGAQAAYGEVLLFIDADMVIPSGRLQPFVNAIASGDADVALNDYSGPTGKKEVHSVVLAKHALNAMLGEDNLKGASLTAIPHAINRKTLVAVGPQALLVPPLAQAKAIQLGLKVKAVHTIQVGRMNPIRRTREKKFSLASVIVGDHLEALNWWTDATDERGGMEDYNRKRHFLGG</sequence>
<evidence type="ECO:0000259" key="11">
    <source>
        <dbReference type="Pfam" id="PF00535"/>
    </source>
</evidence>
<accession>A0A934J6K2</accession>
<dbReference type="InterPro" id="IPR001173">
    <property type="entry name" value="Glyco_trans_2-like"/>
</dbReference>
<evidence type="ECO:0000313" key="12">
    <source>
        <dbReference type="EMBL" id="MBJ6363825.1"/>
    </source>
</evidence>
<dbReference type="AlphaFoldDB" id="A0A934J6K2"/>
<evidence type="ECO:0000256" key="9">
    <source>
        <dbReference type="ARBA" id="ARBA00038120"/>
    </source>
</evidence>
<comment type="function">
    <text evidence="7">Catalyzes the glycosylation of 4,4'-diaponeurosporenoate, i.e. the esterification of glucose at the C1'' position with the carboxyl group of 4,4'-diaponeurosporenic acid, to form glycosyl-4,4'-diaponeurosporenoate. This is a step in the biosynthesis of staphyloxanthin, an orange pigment present in most staphylococci strains.</text>
</comment>
<evidence type="ECO:0000256" key="8">
    <source>
        <dbReference type="ARBA" id="ARBA00037904"/>
    </source>
</evidence>
<dbReference type="Gene3D" id="3.90.550.10">
    <property type="entry name" value="Spore Coat Polysaccharide Biosynthesis Protein SpsA, Chain A"/>
    <property type="match status" value="1"/>
</dbReference>
<evidence type="ECO:0000256" key="5">
    <source>
        <dbReference type="ARBA" id="ARBA00022746"/>
    </source>
</evidence>
<dbReference type="GO" id="GO:0016117">
    <property type="term" value="P:carotenoid biosynthetic process"/>
    <property type="evidence" value="ECO:0007669"/>
    <property type="project" value="UniProtKB-KW"/>
</dbReference>
<comment type="subcellular location">
    <subcellularLocation>
        <location evidence="1">Cell membrane</location>
    </subcellularLocation>
</comment>
<protein>
    <recommendedName>
        <fullName evidence="10">4,4'-diaponeurosporenoate glycosyltransferase</fullName>
    </recommendedName>
</protein>
<evidence type="ECO:0000256" key="1">
    <source>
        <dbReference type="ARBA" id="ARBA00004236"/>
    </source>
</evidence>
<evidence type="ECO:0000256" key="10">
    <source>
        <dbReference type="ARBA" id="ARBA00040345"/>
    </source>
</evidence>
<evidence type="ECO:0000256" key="7">
    <source>
        <dbReference type="ARBA" id="ARBA00037281"/>
    </source>
</evidence>
<keyword evidence="3" id="KW-0328">Glycosyltransferase</keyword>
<evidence type="ECO:0000256" key="3">
    <source>
        <dbReference type="ARBA" id="ARBA00022676"/>
    </source>
</evidence>
<dbReference type="InterPro" id="IPR029044">
    <property type="entry name" value="Nucleotide-diphossugar_trans"/>
</dbReference>